<dbReference type="AlphaFoldDB" id="A0A0D0Y664"/>
<dbReference type="EMBL" id="AWTT01000010">
    <property type="protein sequence ID" value="KIS03768.1"/>
    <property type="molecule type" value="Genomic_DNA"/>
</dbReference>
<dbReference type="PANTHER" id="PTHR43695">
    <property type="entry name" value="PUTATIVE (AFU_ORTHOLOGUE AFUA_2G17250)-RELATED"/>
    <property type="match status" value="1"/>
</dbReference>
<comment type="caution">
    <text evidence="4">The sequence shown here is derived from an EMBL/GenBank/DDBJ whole genome shotgun (WGS) entry which is preliminary data.</text>
</comment>
<evidence type="ECO:0000256" key="2">
    <source>
        <dbReference type="ARBA" id="ARBA00022801"/>
    </source>
</evidence>
<evidence type="ECO:0000259" key="3">
    <source>
        <dbReference type="Pfam" id="PF13472"/>
    </source>
</evidence>
<dbReference type="Proteomes" id="UP000032279">
    <property type="component" value="Unassembled WGS sequence"/>
</dbReference>
<organism evidence="4 5">
    <name type="scientific">Paucilactobacillus wasatchensis</name>
    <dbReference type="NCBI Taxonomy" id="1335616"/>
    <lineage>
        <taxon>Bacteria</taxon>
        <taxon>Bacillati</taxon>
        <taxon>Bacillota</taxon>
        <taxon>Bacilli</taxon>
        <taxon>Lactobacillales</taxon>
        <taxon>Lactobacillaceae</taxon>
        <taxon>Paucilactobacillus</taxon>
    </lineage>
</organism>
<feature type="domain" description="SGNH hydrolase-type esterase" evidence="3">
    <location>
        <begin position="209"/>
        <end position="395"/>
    </location>
</feature>
<keyword evidence="5" id="KW-1185">Reference proteome</keyword>
<evidence type="ECO:0000313" key="5">
    <source>
        <dbReference type="Proteomes" id="UP000032279"/>
    </source>
</evidence>
<accession>A0A0D0Y664</accession>
<dbReference type="RefSeq" id="WP_044010307.1">
    <property type="nucleotide sequence ID" value="NZ_AWTT01000010.1"/>
</dbReference>
<dbReference type="InterPro" id="IPR036514">
    <property type="entry name" value="SGNH_hydro_sf"/>
</dbReference>
<gene>
    <name evidence="4" type="ORF">WDC_0599</name>
</gene>
<dbReference type="InterPro" id="IPR013830">
    <property type="entry name" value="SGNH_hydro"/>
</dbReference>
<reference evidence="4 5" key="1">
    <citation type="submission" date="2013-08" db="EMBL/GenBank/DDBJ databases">
        <title>Lactobacillus wasatchii sp. WDC04, a late gas producing bacteria isolated from aged chedder cheese.</title>
        <authorList>
            <person name="Oberg C.J."/>
            <person name="Culumber M."/>
            <person name="McMahon D.J."/>
            <person name="Broadbent J.R."/>
            <person name="Oberg T.S."/>
            <person name="Ortaki F."/>
        </authorList>
    </citation>
    <scope>NUCLEOTIDE SEQUENCE [LARGE SCALE GENOMIC DNA]</scope>
    <source>
        <strain evidence="4 5">WDC04</strain>
    </source>
</reference>
<dbReference type="InterPro" id="IPR037459">
    <property type="entry name" value="RhgT-like"/>
</dbReference>
<dbReference type="GO" id="GO:0016787">
    <property type="term" value="F:hydrolase activity"/>
    <property type="evidence" value="ECO:0007669"/>
    <property type="project" value="UniProtKB-KW"/>
</dbReference>
<dbReference type="PATRIC" id="fig|1335616.4.peg.596"/>
<evidence type="ECO:0000256" key="1">
    <source>
        <dbReference type="ARBA" id="ARBA00008668"/>
    </source>
</evidence>
<proteinExistence type="inferred from homology"/>
<dbReference type="STRING" id="1335616.WDC_0599"/>
<evidence type="ECO:0000313" key="4">
    <source>
        <dbReference type="EMBL" id="KIS03768.1"/>
    </source>
</evidence>
<keyword evidence="2" id="KW-0378">Hydrolase</keyword>
<sequence length="607" mass="69960">MEIDFFNFNNDCDIYVQTYSQKAIGWRNGIYHGRKESKDKISPSIGPLRCELNKIEEDCTALEGDKATISPFRYLGGTHLVVAATNSNYQIQVIIRQTQTRPQDYEIFVNNIKNCEFKLSDNRYHLIKFDANIAEEVLDINFQLAGNSQEHHVLLMDSINIAEFKLKPRPLKDKRIYILSDSTAQTYSKNEHPQAGWGQYLPEFVLQHDSITSYHDQHDKNVYSMFYEAKGTSIVNQSIGGRSAKSFLQEGWLPAVLGKLRPRDVVLVQWGHNDSNARRPSRYAGPKEFRGYLKKYVASILSRKAHPILVTAPPRYDEILNNAQNEILQLYRQMTIRVAHQYSIPVIDLYRLALQKIKMLRGEQPEILYMHLPKWQYQKFPDGLSDSTHFTNVGAQFIANIIAAELVRIQPKFKYKNLSEEANCVLAAPAKIRVNFDANKLGHLQLTWDHVTNAQYYEVQCKGHSYFVTDNHFNDVVDAVDLRKKYSVRAVNLRAVSEFSSITATYHFTHIAAANERAVKLQLYEVNRGTYRDKISFSAKIKHSDNFDYYSIVAVNDNQDKNIIDQIALQDLPKRHSYQLKKGQCRYLFVEAYSNTGQKVCSNKVIC</sequence>
<comment type="similarity">
    <text evidence="1">Belongs to the 'GDSL' lipolytic enzyme family.</text>
</comment>
<dbReference type="SUPFAM" id="SSF52266">
    <property type="entry name" value="SGNH hydrolase"/>
    <property type="match status" value="1"/>
</dbReference>
<dbReference type="PANTHER" id="PTHR43695:SF1">
    <property type="entry name" value="RHAMNOGALACTURONAN ACETYLESTERASE"/>
    <property type="match status" value="1"/>
</dbReference>
<dbReference type="Gene3D" id="3.40.50.1110">
    <property type="entry name" value="SGNH hydrolase"/>
    <property type="match status" value="1"/>
</dbReference>
<name>A0A0D0Y664_9LACO</name>
<protein>
    <submittedName>
        <fullName evidence="4">Rhamnogalacturonan acetylesterase</fullName>
    </submittedName>
</protein>
<dbReference type="Pfam" id="PF13472">
    <property type="entry name" value="Lipase_GDSL_2"/>
    <property type="match status" value="1"/>
</dbReference>